<reference evidence="2 3" key="1">
    <citation type="journal article" date="2012" name="BMC Genomics">
        <title>Tools to kill: Genome of one of the most destructive plant pathogenic fungi Macrophomina phaseolina.</title>
        <authorList>
            <person name="Islam M.S."/>
            <person name="Haque M.S."/>
            <person name="Islam M.M."/>
            <person name="Emdad E.M."/>
            <person name="Halim A."/>
            <person name="Hossen Q.M.M."/>
            <person name="Hossain M.Z."/>
            <person name="Ahmed B."/>
            <person name="Rahim S."/>
            <person name="Rahman M.S."/>
            <person name="Alam M.M."/>
            <person name="Hou S."/>
            <person name="Wan X."/>
            <person name="Saito J.A."/>
            <person name="Alam M."/>
        </authorList>
    </citation>
    <scope>NUCLEOTIDE SEQUENCE [LARGE SCALE GENOMIC DNA]</scope>
    <source>
        <strain evidence="2 3">MS6</strain>
    </source>
</reference>
<accession>K2RIN0</accession>
<dbReference type="GO" id="GO:0043531">
    <property type="term" value="F:ADP binding"/>
    <property type="evidence" value="ECO:0007669"/>
    <property type="project" value="InterPro"/>
</dbReference>
<dbReference type="Proteomes" id="UP000007129">
    <property type="component" value="Unassembled WGS sequence"/>
</dbReference>
<proteinExistence type="predicted"/>
<dbReference type="InterPro" id="IPR002182">
    <property type="entry name" value="NB-ARC"/>
</dbReference>
<dbReference type="InterPro" id="IPR027417">
    <property type="entry name" value="P-loop_NTPase"/>
</dbReference>
<dbReference type="AlphaFoldDB" id="K2RIN0"/>
<dbReference type="HOGENOM" id="CLU_000288_125_17_1"/>
<gene>
    <name evidence="2" type="ORF">MPH_10122</name>
</gene>
<dbReference type="Gene3D" id="3.40.50.300">
    <property type="entry name" value="P-loop containing nucleotide triphosphate hydrolases"/>
    <property type="match status" value="1"/>
</dbReference>
<sequence>MRTFCLPFLRNRQFVGRSAELNTLKQKLLVKKDCQKVAISGLGGIGKTQVALQFAYSIEQEHPEFSVFWVQAMSIETFERGCMEMATALGIRPESKDDVKKLVQQQLCGKNSGKWLLIVDNADDLDLLRGSEQTESLLTFLPESEDGLTIFTTRHGEVAQHLAGSDVVEIGRMTTRETIDLLDKSLVRKSPPHDEKVVMDLLTELEYLPLAITQEAAYINTNKIPISEYLLLLKNTDEDATIILSRNFADKTRYPNSANAVAKTWTITFNKILECDKLAADLLAFISCIEWRAIPYSILPTARPQARLIEAIGTLCAYSFLERRDDGEKFDMHRLVHLATGIWISQNGRAVATSVAAIKHLSEVFPSHHYQNRETWRDYLPHVARIHKNEQCQGTEEKSELCLKVGRC</sequence>
<evidence type="ECO:0000313" key="2">
    <source>
        <dbReference type="EMBL" id="EKG12747.1"/>
    </source>
</evidence>
<feature type="non-terminal residue" evidence="2">
    <location>
        <position position="408"/>
    </location>
</feature>
<dbReference type="VEuPathDB" id="FungiDB:MPH_10122"/>
<dbReference type="EMBL" id="AHHD01000430">
    <property type="protein sequence ID" value="EKG12747.1"/>
    <property type="molecule type" value="Genomic_DNA"/>
</dbReference>
<dbReference type="STRING" id="1126212.K2RIN0"/>
<dbReference type="InParanoid" id="K2RIN0"/>
<evidence type="ECO:0000313" key="3">
    <source>
        <dbReference type="Proteomes" id="UP000007129"/>
    </source>
</evidence>
<dbReference type="SUPFAM" id="SSF52540">
    <property type="entry name" value="P-loop containing nucleoside triphosphate hydrolases"/>
    <property type="match status" value="1"/>
</dbReference>
<dbReference type="eggNOG" id="KOG1840">
    <property type="taxonomic scope" value="Eukaryota"/>
</dbReference>
<dbReference type="OrthoDB" id="1658288at2759"/>
<evidence type="ECO:0000259" key="1">
    <source>
        <dbReference type="Pfam" id="PF00931"/>
    </source>
</evidence>
<dbReference type="PANTHER" id="PTHR46082">
    <property type="entry name" value="ATP/GTP-BINDING PROTEIN-RELATED"/>
    <property type="match status" value="1"/>
</dbReference>
<organism evidence="2 3">
    <name type="scientific">Macrophomina phaseolina (strain MS6)</name>
    <name type="common">Charcoal rot fungus</name>
    <dbReference type="NCBI Taxonomy" id="1126212"/>
    <lineage>
        <taxon>Eukaryota</taxon>
        <taxon>Fungi</taxon>
        <taxon>Dikarya</taxon>
        <taxon>Ascomycota</taxon>
        <taxon>Pezizomycotina</taxon>
        <taxon>Dothideomycetes</taxon>
        <taxon>Dothideomycetes incertae sedis</taxon>
        <taxon>Botryosphaeriales</taxon>
        <taxon>Botryosphaeriaceae</taxon>
        <taxon>Macrophomina</taxon>
    </lineage>
</organism>
<dbReference type="PANTHER" id="PTHR46082:SF6">
    <property type="entry name" value="AAA+ ATPASE DOMAIN-CONTAINING PROTEIN-RELATED"/>
    <property type="match status" value="1"/>
</dbReference>
<feature type="domain" description="NB-ARC" evidence="1">
    <location>
        <begin position="19"/>
        <end position="188"/>
    </location>
</feature>
<name>K2RIN0_MACPH</name>
<protein>
    <submittedName>
        <fullName evidence="2">NB-ARC domain-containing protein</fullName>
    </submittedName>
</protein>
<comment type="caution">
    <text evidence="2">The sequence shown here is derived from an EMBL/GenBank/DDBJ whole genome shotgun (WGS) entry which is preliminary data.</text>
</comment>
<dbReference type="Pfam" id="PF00931">
    <property type="entry name" value="NB-ARC"/>
    <property type="match status" value="1"/>
</dbReference>
<dbReference type="InterPro" id="IPR053137">
    <property type="entry name" value="NLR-like"/>
</dbReference>